<dbReference type="AlphaFoldDB" id="A0A1B2ABC5"/>
<dbReference type="STRING" id="692370.A6F68_00875"/>
<dbReference type="RefSeq" id="WP_067676783.1">
    <property type="nucleotide sequence ID" value="NZ_CP016591.1"/>
</dbReference>
<dbReference type="SUPFAM" id="SSF160719">
    <property type="entry name" value="gpW/gp25-like"/>
    <property type="match status" value="1"/>
</dbReference>
<evidence type="ECO:0000313" key="3">
    <source>
        <dbReference type="Proteomes" id="UP000092932"/>
    </source>
</evidence>
<dbReference type="Proteomes" id="UP000092932">
    <property type="component" value="Chromosome"/>
</dbReference>
<feature type="domain" description="IraD/Gp25-like" evidence="1">
    <location>
        <begin position="53"/>
        <end position="152"/>
    </location>
</feature>
<dbReference type="Gene3D" id="3.10.450.40">
    <property type="match status" value="1"/>
</dbReference>
<proteinExistence type="predicted"/>
<gene>
    <name evidence="2" type="ORF">A6F68_00875</name>
</gene>
<reference evidence="2 3" key="1">
    <citation type="submission" date="2016-07" db="EMBL/GenBank/DDBJ databases">
        <title>Complete genome sequence of Altererythrobacter dongtanensis KCTC 22672, a type strain with esterase isolated from tidal flat.</title>
        <authorList>
            <person name="Cheng H."/>
            <person name="Wu Y.-H."/>
            <person name="Zhou P."/>
            <person name="Huo Y.-Y."/>
            <person name="Wang C.-S."/>
            <person name="Xu X.-W."/>
        </authorList>
    </citation>
    <scope>NUCLEOTIDE SEQUENCE [LARGE SCALE GENOMIC DNA]</scope>
    <source>
        <strain evidence="2 3">KCTC 22672</strain>
    </source>
</reference>
<dbReference type="EMBL" id="CP016591">
    <property type="protein sequence ID" value="ANY19401.1"/>
    <property type="molecule type" value="Genomic_DNA"/>
</dbReference>
<dbReference type="PANTHER" id="PTHR38595:SF1">
    <property type="entry name" value="TYPE VI SECRETION SYSTEM COMPONENT TSSE1"/>
    <property type="match status" value="1"/>
</dbReference>
<dbReference type="OrthoDB" id="119583at2"/>
<evidence type="ECO:0000259" key="1">
    <source>
        <dbReference type="Pfam" id="PF04965"/>
    </source>
</evidence>
<dbReference type="InterPro" id="IPR053176">
    <property type="entry name" value="T6SS_TssE1-like"/>
</dbReference>
<dbReference type="NCBIfam" id="TIGR03357">
    <property type="entry name" value="VI_zyme"/>
    <property type="match status" value="1"/>
</dbReference>
<accession>A0A1B2ABC5</accession>
<dbReference type="KEGG" id="ado:A6F68_00875"/>
<dbReference type="Pfam" id="PF04965">
    <property type="entry name" value="GPW_gp25"/>
    <property type="match status" value="1"/>
</dbReference>
<organism evidence="2 3">
    <name type="scientific">Tsuneonella dongtanensis</name>
    <dbReference type="NCBI Taxonomy" id="692370"/>
    <lineage>
        <taxon>Bacteria</taxon>
        <taxon>Pseudomonadati</taxon>
        <taxon>Pseudomonadota</taxon>
        <taxon>Alphaproteobacteria</taxon>
        <taxon>Sphingomonadales</taxon>
        <taxon>Erythrobacteraceae</taxon>
        <taxon>Tsuneonella</taxon>
    </lineage>
</organism>
<dbReference type="InterPro" id="IPR017737">
    <property type="entry name" value="TssE1-like"/>
</dbReference>
<sequence length="176" mass="19691">MAVKVRLTPTLFDKLVSGNDLAGIGANDESPSVSRDEFRNFAPANVERFTEAALRATVRRDLAWLLNTLSLESAQDLSKHPWVQKSVLNFGVRDFAGRSSGDRNDREQAREIRAAILRFEPRLNPRTLRVEPVRNADLPGKVSFFIEAEVMGGPKSLPVRFRTDIDVETATVEVNE</sequence>
<keyword evidence="3" id="KW-1185">Reference proteome</keyword>
<evidence type="ECO:0000313" key="2">
    <source>
        <dbReference type="EMBL" id="ANY19401.1"/>
    </source>
</evidence>
<dbReference type="PANTHER" id="PTHR38595">
    <property type="entry name" value="CYTOPLASMIC PROTEIN-RELATED"/>
    <property type="match status" value="1"/>
</dbReference>
<name>A0A1B2ABC5_9SPHN</name>
<protein>
    <submittedName>
        <fullName evidence="2">Gene 25-like lysozyme</fullName>
    </submittedName>
</protein>
<dbReference type="InterPro" id="IPR007048">
    <property type="entry name" value="IraD/Gp25-like"/>
</dbReference>